<evidence type="ECO:0000256" key="1">
    <source>
        <dbReference type="SAM" id="MobiDB-lite"/>
    </source>
</evidence>
<evidence type="ECO:0008006" key="5">
    <source>
        <dbReference type="Google" id="ProtNLM"/>
    </source>
</evidence>
<evidence type="ECO:0000313" key="3">
    <source>
        <dbReference type="EMBL" id="MBP1948762.1"/>
    </source>
</evidence>
<dbReference type="RefSeq" id="WP_209480317.1">
    <property type="nucleotide sequence ID" value="NZ_JAGGKK010000007.1"/>
</dbReference>
<evidence type="ECO:0000313" key="4">
    <source>
        <dbReference type="Proteomes" id="UP001519328"/>
    </source>
</evidence>
<keyword evidence="2" id="KW-1133">Transmembrane helix</keyword>
<comment type="caution">
    <text evidence="3">The sequence shown here is derived from an EMBL/GenBank/DDBJ whole genome shotgun (WGS) entry which is preliminary data.</text>
</comment>
<feature type="transmembrane region" description="Helical" evidence="2">
    <location>
        <begin position="6"/>
        <end position="22"/>
    </location>
</feature>
<dbReference type="EMBL" id="JAGGKK010000007">
    <property type="protein sequence ID" value="MBP1948762.1"/>
    <property type="molecule type" value="Genomic_DNA"/>
</dbReference>
<gene>
    <name evidence="3" type="ORF">J2Z82_001698</name>
</gene>
<proteinExistence type="predicted"/>
<organism evidence="3 4">
    <name type="scientific">Virgibacillus litoralis</name>
    <dbReference type="NCBI Taxonomy" id="578221"/>
    <lineage>
        <taxon>Bacteria</taxon>
        <taxon>Bacillati</taxon>
        <taxon>Bacillota</taxon>
        <taxon>Bacilli</taxon>
        <taxon>Bacillales</taxon>
        <taxon>Bacillaceae</taxon>
        <taxon>Virgibacillus</taxon>
    </lineage>
</organism>
<protein>
    <recommendedName>
        <fullName evidence="5">YtxH domain-containing protein</fullName>
    </recommendedName>
</protein>
<accession>A0ABS4HCW3</accession>
<keyword evidence="4" id="KW-1185">Reference proteome</keyword>
<feature type="region of interest" description="Disordered" evidence="1">
    <location>
        <begin position="43"/>
        <end position="74"/>
    </location>
</feature>
<name>A0ABS4HCW3_9BACI</name>
<evidence type="ECO:0000256" key="2">
    <source>
        <dbReference type="SAM" id="Phobius"/>
    </source>
</evidence>
<dbReference type="Proteomes" id="UP001519328">
    <property type="component" value="Unassembled WGS sequence"/>
</dbReference>
<keyword evidence="2" id="KW-0472">Membrane</keyword>
<sequence length="100" mass="11206">MRKRYIATAAGAVGAGIMGVIFNKEENRNKLKDKVRYLTDKVKGTNKSNSTFEDAGIPDQAENKDPAQLENSKMVSEGSQFGVDYYNKVKERESEENNIK</sequence>
<keyword evidence="2" id="KW-0812">Transmembrane</keyword>
<reference evidence="3 4" key="1">
    <citation type="submission" date="2021-03" db="EMBL/GenBank/DDBJ databases">
        <title>Genomic Encyclopedia of Type Strains, Phase IV (KMG-IV): sequencing the most valuable type-strain genomes for metagenomic binning, comparative biology and taxonomic classification.</title>
        <authorList>
            <person name="Goeker M."/>
        </authorList>
    </citation>
    <scope>NUCLEOTIDE SEQUENCE [LARGE SCALE GENOMIC DNA]</scope>
    <source>
        <strain evidence="3 4">DSM 21085</strain>
    </source>
</reference>